<dbReference type="InterPro" id="IPR042099">
    <property type="entry name" value="ANL_N_sf"/>
</dbReference>
<proteinExistence type="predicted"/>
<evidence type="ECO:0000259" key="2">
    <source>
        <dbReference type="PROSITE" id="PS50075"/>
    </source>
</evidence>
<dbReference type="InterPro" id="IPR045851">
    <property type="entry name" value="AMP-bd_C_sf"/>
</dbReference>
<dbReference type="InterPro" id="IPR009081">
    <property type="entry name" value="PP-bd_ACP"/>
</dbReference>
<comment type="caution">
    <text evidence="3">The sequence shown here is derived from an EMBL/GenBank/DDBJ whole genome shotgun (WGS) entry which is preliminary data.</text>
</comment>
<gene>
    <name evidence="3" type="ORF">ENS31_11775</name>
</gene>
<protein>
    <submittedName>
        <fullName evidence="3">Long-chain fatty acid--CoA ligase</fullName>
    </submittedName>
</protein>
<dbReference type="Pfam" id="PF23562">
    <property type="entry name" value="AMP-binding_C_3"/>
    <property type="match status" value="1"/>
</dbReference>
<dbReference type="PANTHER" id="PTHR43272">
    <property type="entry name" value="LONG-CHAIN-FATTY-ACID--COA LIGASE"/>
    <property type="match status" value="1"/>
</dbReference>
<dbReference type="SUPFAM" id="SSF56801">
    <property type="entry name" value="Acetyl-CoA synthetase-like"/>
    <property type="match status" value="1"/>
</dbReference>
<dbReference type="PROSITE" id="PS50075">
    <property type="entry name" value="CARRIER"/>
    <property type="match status" value="1"/>
</dbReference>
<dbReference type="SMART" id="SM00563">
    <property type="entry name" value="PlsC"/>
    <property type="match status" value="1"/>
</dbReference>
<dbReference type="Pfam" id="PF00550">
    <property type="entry name" value="PP-binding"/>
    <property type="match status" value="1"/>
</dbReference>
<evidence type="ECO:0000256" key="1">
    <source>
        <dbReference type="ARBA" id="ARBA00024484"/>
    </source>
</evidence>
<dbReference type="PANTHER" id="PTHR43272:SF52">
    <property type="entry name" value="AMP-DEPENDENT SYNTHETASE_LIGASE DOMAIN-CONTAINING PROTEIN"/>
    <property type="match status" value="1"/>
</dbReference>
<dbReference type="CDD" id="cd07989">
    <property type="entry name" value="LPLAT_AGPAT-like"/>
    <property type="match status" value="1"/>
</dbReference>
<dbReference type="InterPro" id="IPR020845">
    <property type="entry name" value="AMP-binding_CS"/>
</dbReference>
<dbReference type="SUPFAM" id="SSF69593">
    <property type="entry name" value="Glycerol-3-phosphate (1)-acyltransferase"/>
    <property type="match status" value="1"/>
</dbReference>
<dbReference type="Pfam" id="PF00501">
    <property type="entry name" value="AMP-binding"/>
    <property type="match status" value="1"/>
</dbReference>
<sequence>MFLSDHNKIAMILRNQKISYNQLLKNVASFSSKLDGEIDKVAIFCENRFEWIYAFYASWYKNAIVVPIDFMSSAEDVSFILNDCKPEVIIYSSQTSEVCKKVCAGLSFNIKTINVDEESFGESPNEISFPIPSKDKTAVIIYTSGTTGLPKGVMLSFDNLLVNIEAVTEDVIVYEPNDKVLVLLPLHHIFPLIGTVVAPLKIGATIVFSPSMAAEDLMATLQDNGITMIVSVPRFYSVIRKGIKEKIDKNKIARLLFRIAEKKNSLAFSRKVFKSVHKKFGGQIKYMVSGGAALDKEVAKDLRILGFEVLEGYGMTECAPMITFTRPGKVVIGSAGQPLKTNEIKIVDGEILNRGRNVMQGYYNRQEETDEVIKDGWLYTGDLGYMDEENRLFITGRKKEIIVLSNGKNINPEEIENKLASMSDIISEVGVFEKADMLHALIYCDDVKLKQLGIDNVEEYLKWNVIDKYNQTVTPYKKVMKFSLVKEPLPRTRLSKLKRYLLSQLELKDQTKDDKVPEPIFQEYILLKEFIEQQKGIPVHPQDHLEIDLGLDSLDKVNLVVFLEQTFGLKMSEKEILTYPNILKLAEAIQEKKTKLSVEAIDWGKILNEELDLKLPQSWFTHNLMKHAAKILLKLYFRLKSEGLENLPEAPFILAPNHQSFLDGLFVAVFLKNKTLKKTYFYAKEKHVRNKILKFIADKSNVIVMDLSDLKSSLQKLAEVLRNGRNLIIFPEGTRSFNGEPGEFKKTFAILSRELNVPVVPVAIEGAHKALPRGKIIPRPFKKVRVKFLKPILPTEHSYDSLKDAVFEKVSAHLNVSNPSKIK</sequence>
<accession>A0A7V2ZLQ3</accession>
<dbReference type="Gene3D" id="1.10.1200.10">
    <property type="entry name" value="ACP-like"/>
    <property type="match status" value="1"/>
</dbReference>
<comment type="catalytic activity">
    <reaction evidence="1">
        <text>a long-chain fatty acid + ATP + CoA = a long-chain fatty acyl-CoA + AMP + diphosphate</text>
        <dbReference type="Rhea" id="RHEA:15421"/>
        <dbReference type="ChEBI" id="CHEBI:30616"/>
        <dbReference type="ChEBI" id="CHEBI:33019"/>
        <dbReference type="ChEBI" id="CHEBI:57287"/>
        <dbReference type="ChEBI" id="CHEBI:57560"/>
        <dbReference type="ChEBI" id="CHEBI:83139"/>
        <dbReference type="ChEBI" id="CHEBI:456215"/>
        <dbReference type="EC" id="6.2.1.3"/>
    </reaction>
    <physiologicalReaction direction="left-to-right" evidence="1">
        <dbReference type="Rhea" id="RHEA:15422"/>
    </physiologicalReaction>
</comment>
<keyword evidence="3" id="KW-0436">Ligase</keyword>
<dbReference type="GO" id="GO:0016020">
    <property type="term" value="C:membrane"/>
    <property type="evidence" value="ECO:0007669"/>
    <property type="project" value="TreeGrafter"/>
</dbReference>
<dbReference type="Gene3D" id="3.30.300.30">
    <property type="match status" value="1"/>
</dbReference>
<dbReference type="Pfam" id="PF01553">
    <property type="entry name" value="Acyltransferase"/>
    <property type="match status" value="1"/>
</dbReference>
<dbReference type="InterPro" id="IPR036736">
    <property type="entry name" value="ACP-like_sf"/>
</dbReference>
<reference evidence="3" key="1">
    <citation type="journal article" date="2020" name="mSystems">
        <title>Genome- and Community-Level Interaction Insights into Carbon Utilization and Element Cycling Functions of Hydrothermarchaeota in Hydrothermal Sediment.</title>
        <authorList>
            <person name="Zhou Z."/>
            <person name="Liu Y."/>
            <person name="Xu W."/>
            <person name="Pan J."/>
            <person name="Luo Z.H."/>
            <person name="Li M."/>
        </authorList>
    </citation>
    <scope>NUCLEOTIDE SEQUENCE [LARGE SCALE GENOMIC DNA]</scope>
    <source>
        <strain evidence="3">SpSt-479</strain>
    </source>
</reference>
<dbReference type="Gene3D" id="3.40.50.12780">
    <property type="entry name" value="N-terminal domain of ligase-like"/>
    <property type="match status" value="1"/>
</dbReference>
<name>A0A7V2ZLQ3_9BACT</name>
<feature type="domain" description="Carrier" evidence="2">
    <location>
        <begin position="518"/>
        <end position="593"/>
    </location>
</feature>
<dbReference type="InterPro" id="IPR002123">
    <property type="entry name" value="Plipid/glycerol_acylTrfase"/>
</dbReference>
<dbReference type="PROSITE" id="PS00455">
    <property type="entry name" value="AMP_BINDING"/>
    <property type="match status" value="1"/>
</dbReference>
<organism evidence="3">
    <name type="scientific">Ignavibacterium album</name>
    <dbReference type="NCBI Taxonomy" id="591197"/>
    <lineage>
        <taxon>Bacteria</taxon>
        <taxon>Pseudomonadati</taxon>
        <taxon>Ignavibacteriota</taxon>
        <taxon>Ignavibacteria</taxon>
        <taxon>Ignavibacteriales</taxon>
        <taxon>Ignavibacteriaceae</taxon>
        <taxon>Ignavibacterium</taxon>
    </lineage>
</organism>
<dbReference type="SUPFAM" id="SSF47336">
    <property type="entry name" value="ACP-like"/>
    <property type="match status" value="1"/>
</dbReference>
<dbReference type="GO" id="GO:0016746">
    <property type="term" value="F:acyltransferase activity"/>
    <property type="evidence" value="ECO:0007669"/>
    <property type="project" value="InterPro"/>
</dbReference>
<dbReference type="AlphaFoldDB" id="A0A7V2ZLQ3"/>
<evidence type="ECO:0000313" key="3">
    <source>
        <dbReference type="EMBL" id="HFI92185.1"/>
    </source>
</evidence>
<dbReference type="GO" id="GO:0004467">
    <property type="term" value="F:long-chain fatty acid-CoA ligase activity"/>
    <property type="evidence" value="ECO:0007669"/>
    <property type="project" value="UniProtKB-EC"/>
</dbReference>
<dbReference type="EMBL" id="DSUJ01000010">
    <property type="protein sequence ID" value="HFI92185.1"/>
    <property type="molecule type" value="Genomic_DNA"/>
</dbReference>
<dbReference type="InterPro" id="IPR000873">
    <property type="entry name" value="AMP-dep_synth/lig_dom"/>
</dbReference>